<feature type="region of interest" description="Disordered" evidence="1">
    <location>
        <begin position="49"/>
        <end position="99"/>
    </location>
</feature>
<keyword evidence="4" id="KW-1185">Reference proteome</keyword>
<evidence type="ECO:0000313" key="3">
    <source>
        <dbReference type="EMBL" id="RVU42347.1"/>
    </source>
</evidence>
<name>A0ABY0CPF4_9DELT</name>
<feature type="compositionally biased region" description="Basic residues" evidence="1">
    <location>
        <begin position="84"/>
        <end position="99"/>
    </location>
</feature>
<feature type="domain" description="Mucin-like" evidence="2">
    <location>
        <begin position="36"/>
        <end position="101"/>
    </location>
</feature>
<dbReference type="EMBL" id="SADD01000013">
    <property type="protein sequence ID" value="RVU42347.1"/>
    <property type="molecule type" value="Genomic_DNA"/>
</dbReference>
<sequence>MLPSVSNCAARSATSSPHSTRADPVPPLTTTTLGQISYPQKSTLGQIFTPAKIDPRSDFTPAKIDPRSDFTPAKIDPRSDFHTRKNRPSVRFHTRKNRPSVRFHTRKNRPSVRVSPVRVSAHTVDAIVIKTSPYFPQDGIGALLQRRAQILHPA</sequence>
<evidence type="ECO:0000313" key="4">
    <source>
        <dbReference type="Proteomes" id="UP000282926"/>
    </source>
</evidence>
<dbReference type="InterPro" id="IPR032059">
    <property type="entry name" value="Mucin-like"/>
</dbReference>
<evidence type="ECO:0000259" key="2">
    <source>
        <dbReference type="Pfam" id="PF16058"/>
    </source>
</evidence>
<gene>
    <name evidence="3" type="ORF">EA187_17315</name>
</gene>
<dbReference type="Proteomes" id="UP000282926">
    <property type="component" value="Unassembled WGS sequence"/>
</dbReference>
<evidence type="ECO:0000256" key="1">
    <source>
        <dbReference type="SAM" id="MobiDB-lite"/>
    </source>
</evidence>
<accession>A0ABY0CPF4</accession>
<dbReference type="Pfam" id="PF16058">
    <property type="entry name" value="Mucin-like"/>
    <property type="match status" value="1"/>
</dbReference>
<organism evidence="3 4">
    <name type="scientific">Lujinxingia sediminis</name>
    <dbReference type="NCBI Taxonomy" id="2480984"/>
    <lineage>
        <taxon>Bacteria</taxon>
        <taxon>Deltaproteobacteria</taxon>
        <taxon>Bradymonadales</taxon>
        <taxon>Lujinxingiaceae</taxon>
        <taxon>Lujinxingia</taxon>
    </lineage>
</organism>
<feature type="region of interest" description="Disordered" evidence="1">
    <location>
        <begin position="1"/>
        <end position="36"/>
    </location>
</feature>
<protein>
    <recommendedName>
        <fullName evidence="2">Mucin-like domain-containing protein</fullName>
    </recommendedName>
</protein>
<reference evidence="3 4" key="1">
    <citation type="submission" date="2019-01" db="EMBL/GenBank/DDBJ databases">
        <title>Lujinxingia litoralis gen. nov., sp. nov. and Lujinxingia sediminis gen. nov., sp. nov., new members in the order Bradymonadales, isolated from coastal sediment.</title>
        <authorList>
            <person name="Li C.-M."/>
        </authorList>
    </citation>
    <scope>NUCLEOTIDE SEQUENCE [LARGE SCALE GENOMIC DNA]</scope>
    <source>
        <strain evidence="3 4">SEH01</strain>
    </source>
</reference>
<proteinExistence type="predicted"/>
<comment type="caution">
    <text evidence="3">The sequence shown here is derived from an EMBL/GenBank/DDBJ whole genome shotgun (WGS) entry which is preliminary data.</text>
</comment>
<feature type="compositionally biased region" description="Polar residues" evidence="1">
    <location>
        <begin position="1"/>
        <end position="19"/>
    </location>
</feature>